<accession>A0A6J4P9R7</accession>
<sequence>MLSEPRCRVPEHRKDPEARFDAEQNALVAKDAEAYYRTMVRVGAGSWNVRDRHTVETLERLMRFHGPETKAIVWEHNTHIGDARFTDMADAGMVNVGQLVRERRGEEDVVLVGFCSHRGSVIAGSEWGVPMERLWVPPAREGSWEDVFHRAGEEDKLLVFADAGDDYRLLGPREHRAVGMVYDPTHERYGNYVPSVLPRRYDAFLYLDETRALRPLHMQPREDGELSETFPFGE</sequence>
<dbReference type="SUPFAM" id="SSF159501">
    <property type="entry name" value="EreA/ChaN-like"/>
    <property type="match status" value="1"/>
</dbReference>
<dbReference type="EMBL" id="CADCVB010000015">
    <property type="protein sequence ID" value="CAA9408475.1"/>
    <property type="molecule type" value="Genomic_DNA"/>
</dbReference>
<dbReference type="AlphaFoldDB" id="A0A6J4P9R7"/>
<keyword evidence="1" id="KW-0808">Transferase</keyword>
<organism evidence="1">
    <name type="scientific">uncultured Rubrobacteraceae bacterium</name>
    <dbReference type="NCBI Taxonomy" id="349277"/>
    <lineage>
        <taxon>Bacteria</taxon>
        <taxon>Bacillati</taxon>
        <taxon>Actinomycetota</taxon>
        <taxon>Rubrobacteria</taxon>
        <taxon>Rubrobacterales</taxon>
        <taxon>Rubrobacteraceae</taxon>
        <taxon>environmental samples</taxon>
    </lineage>
</organism>
<dbReference type="PANTHER" id="PTHR31299:SF0">
    <property type="entry name" value="ESTERASE, PUTATIVE (AFU_ORTHOLOGUE AFUA_1G05850)-RELATED"/>
    <property type="match status" value="1"/>
</dbReference>
<protein>
    <submittedName>
        <fullName evidence="1">Protein-L-isoaspartate O-methyltransferase</fullName>
        <ecNumber evidence="1">2.1.1.77</ecNumber>
    </submittedName>
</protein>
<dbReference type="InterPro" id="IPR007815">
    <property type="entry name" value="Emycin_Estase"/>
</dbReference>
<keyword evidence="1" id="KW-0489">Methyltransferase</keyword>
<dbReference type="PANTHER" id="PTHR31299">
    <property type="entry name" value="ESTERASE, PUTATIVE (AFU_ORTHOLOGUE AFUA_1G05850)-RELATED"/>
    <property type="match status" value="1"/>
</dbReference>
<dbReference type="EC" id="2.1.1.77" evidence="1"/>
<name>A0A6J4P9R7_9ACTN</name>
<dbReference type="Gene3D" id="3.40.1660.10">
    <property type="entry name" value="EreA-like (biosynthetic domain)"/>
    <property type="match status" value="1"/>
</dbReference>
<reference evidence="1" key="1">
    <citation type="submission" date="2020-02" db="EMBL/GenBank/DDBJ databases">
        <authorList>
            <person name="Meier V. D."/>
        </authorList>
    </citation>
    <scope>NUCLEOTIDE SEQUENCE</scope>
    <source>
        <strain evidence="1">AVDCRST_MAG78</strain>
    </source>
</reference>
<dbReference type="GO" id="GO:0004719">
    <property type="term" value="F:protein-L-isoaspartate (D-aspartate) O-methyltransferase activity"/>
    <property type="evidence" value="ECO:0007669"/>
    <property type="project" value="UniProtKB-EC"/>
</dbReference>
<dbReference type="Pfam" id="PF05139">
    <property type="entry name" value="Erythro_esteras"/>
    <property type="match status" value="1"/>
</dbReference>
<dbReference type="InterPro" id="IPR052036">
    <property type="entry name" value="Hydrolase/PRTase-associated"/>
</dbReference>
<dbReference type="GO" id="GO:0032259">
    <property type="term" value="P:methylation"/>
    <property type="evidence" value="ECO:0007669"/>
    <property type="project" value="UniProtKB-KW"/>
</dbReference>
<gene>
    <name evidence="1" type="ORF">AVDCRST_MAG78-243</name>
</gene>
<dbReference type="CDD" id="cd14728">
    <property type="entry name" value="Ere-like"/>
    <property type="match status" value="1"/>
</dbReference>
<proteinExistence type="predicted"/>
<dbReference type="GO" id="GO:0046677">
    <property type="term" value="P:response to antibiotic"/>
    <property type="evidence" value="ECO:0007669"/>
    <property type="project" value="InterPro"/>
</dbReference>
<evidence type="ECO:0000313" key="1">
    <source>
        <dbReference type="EMBL" id="CAA9408475.1"/>
    </source>
</evidence>